<evidence type="ECO:0000256" key="5">
    <source>
        <dbReference type="ARBA" id="ARBA00022801"/>
    </source>
</evidence>
<evidence type="ECO:0000256" key="3">
    <source>
        <dbReference type="ARBA" id="ARBA00022723"/>
    </source>
</evidence>
<dbReference type="InterPro" id="IPR000917">
    <property type="entry name" value="Sulfatase_N"/>
</dbReference>
<dbReference type="PANTHER" id="PTHR42693">
    <property type="entry name" value="ARYLSULFATASE FAMILY MEMBER"/>
    <property type="match status" value="1"/>
</dbReference>
<dbReference type="Pfam" id="PF00884">
    <property type="entry name" value="Sulfatase"/>
    <property type="match status" value="1"/>
</dbReference>
<feature type="domain" description="Sulfatase N-terminal" evidence="8">
    <location>
        <begin position="22"/>
        <end position="366"/>
    </location>
</feature>
<keyword evidence="10" id="KW-1185">Reference proteome</keyword>
<evidence type="ECO:0000256" key="7">
    <source>
        <dbReference type="SAM" id="SignalP"/>
    </source>
</evidence>
<dbReference type="RefSeq" id="WP_145028395.1">
    <property type="nucleotide sequence ID" value="NZ_CP036271.1"/>
</dbReference>
<evidence type="ECO:0000256" key="4">
    <source>
        <dbReference type="ARBA" id="ARBA00022729"/>
    </source>
</evidence>
<dbReference type="CDD" id="cd16155">
    <property type="entry name" value="sulfatase_like"/>
    <property type="match status" value="1"/>
</dbReference>
<comment type="cofactor">
    <cofactor evidence="1">
        <name>Ca(2+)</name>
        <dbReference type="ChEBI" id="CHEBI:29108"/>
    </cofactor>
</comment>
<dbReference type="InterPro" id="IPR050738">
    <property type="entry name" value="Sulfatase"/>
</dbReference>
<proteinExistence type="inferred from homology"/>
<dbReference type="InterPro" id="IPR017850">
    <property type="entry name" value="Alkaline_phosphatase_core_sf"/>
</dbReference>
<keyword evidence="4 7" id="KW-0732">Signal</keyword>
<dbReference type="GO" id="GO:0046872">
    <property type="term" value="F:metal ion binding"/>
    <property type="evidence" value="ECO:0007669"/>
    <property type="project" value="UniProtKB-KW"/>
</dbReference>
<feature type="signal peptide" evidence="7">
    <location>
        <begin position="1"/>
        <end position="18"/>
    </location>
</feature>
<dbReference type="InParanoid" id="A0A517SAZ5"/>
<dbReference type="PANTHER" id="PTHR42693:SF42">
    <property type="entry name" value="ARYLSULFATASE G"/>
    <property type="match status" value="1"/>
</dbReference>
<dbReference type="EC" id="3.1.6.1" evidence="9"/>
<dbReference type="InterPro" id="IPR024607">
    <property type="entry name" value="Sulfatase_CS"/>
</dbReference>
<organism evidence="9 10">
    <name type="scientific">Caulifigura coniformis</name>
    <dbReference type="NCBI Taxonomy" id="2527983"/>
    <lineage>
        <taxon>Bacteria</taxon>
        <taxon>Pseudomonadati</taxon>
        <taxon>Planctomycetota</taxon>
        <taxon>Planctomycetia</taxon>
        <taxon>Planctomycetales</taxon>
        <taxon>Planctomycetaceae</taxon>
        <taxon>Caulifigura</taxon>
    </lineage>
</organism>
<gene>
    <name evidence="9" type="ORF">Pan44_13130</name>
</gene>
<feature type="chain" id="PRO_5022202853" evidence="7">
    <location>
        <begin position="19"/>
        <end position="473"/>
    </location>
</feature>
<evidence type="ECO:0000313" key="9">
    <source>
        <dbReference type="EMBL" id="QDT53297.1"/>
    </source>
</evidence>
<evidence type="ECO:0000256" key="6">
    <source>
        <dbReference type="ARBA" id="ARBA00022837"/>
    </source>
</evidence>
<dbReference type="OrthoDB" id="9762324at2"/>
<comment type="similarity">
    <text evidence="2">Belongs to the sulfatase family.</text>
</comment>
<protein>
    <submittedName>
        <fullName evidence="9">Arylsulfatase</fullName>
        <ecNumber evidence="9">3.1.6.1</ecNumber>
    </submittedName>
</protein>
<dbReference type="Proteomes" id="UP000315700">
    <property type="component" value="Chromosome"/>
</dbReference>
<keyword evidence="5 9" id="KW-0378">Hydrolase</keyword>
<dbReference type="SUPFAM" id="SSF53649">
    <property type="entry name" value="Alkaline phosphatase-like"/>
    <property type="match status" value="1"/>
</dbReference>
<accession>A0A517SAZ5</accession>
<dbReference type="PROSITE" id="PS00149">
    <property type="entry name" value="SULFATASE_2"/>
    <property type="match status" value="1"/>
</dbReference>
<dbReference type="Gene3D" id="3.40.720.10">
    <property type="entry name" value="Alkaline Phosphatase, subunit A"/>
    <property type="match status" value="1"/>
</dbReference>
<reference evidence="9 10" key="1">
    <citation type="submission" date="2019-02" db="EMBL/GenBank/DDBJ databases">
        <title>Deep-cultivation of Planctomycetes and their phenomic and genomic characterization uncovers novel biology.</title>
        <authorList>
            <person name="Wiegand S."/>
            <person name="Jogler M."/>
            <person name="Boedeker C."/>
            <person name="Pinto D."/>
            <person name="Vollmers J."/>
            <person name="Rivas-Marin E."/>
            <person name="Kohn T."/>
            <person name="Peeters S.H."/>
            <person name="Heuer A."/>
            <person name="Rast P."/>
            <person name="Oberbeckmann S."/>
            <person name="Bunk B."/>
            <person name="Jeske O."/>
            <person name="Meyerdierks A."/>
            <person name="Storesund J.E."/>
            <person name="Kallscheuer N."/>
            <person name="Luecker S."/>
            <person name="Lage O.M."/>
            <person name="Pohl T."/>
            <person name="Merkel B.J."/>
            <person name="Hornburger P."/>
            <person name="Mueller R.-W."/>
            <person name="Bruemmer F."/>
            <person name="Labrenz M."/>
            <person name="Spormann A.M."/>
            <person name="Op den Camp H."/>
            <person name="Overmann J."/>
            <person name="Amann R."/>
            <person name="Jetten M.S.M."/>
            <person name="Mascher T."/>
            <person name="Medema M.H."/>
            <person name="Devos D.P."/>
            <person name="Kaster A.-K."/>
            <person name="Ovreas L."/>
            <person name="Rohde M."/>
            <person name="Galperin M.Y."/>
            <person name="Jogler C."/>
        </authorList>
    </citation>
    <scope>NUCLEOTIDE SEQUENCE [LARGE SCALE GENOMIC DNA]</scope>
    <source>
        <strain evidence="9 10">Pan44</strain>
    </source>
</reference>
<name>A0A517SAZ5_9PLAN</name>
<sequence length="473" mass="52667" precursor="true">MRIAALLVLSALSTTATAAEKPNILFLFADDMTYAAIRELGNPEIQTPNLDRLARQGTCFTHASNMGGYHGAVCVASRTMLVTGRSVWRARELDHQMKQKEEVGALWPERMHAAGYETYHSGKWHVSTDPAKRFDHLGHYRPGGMPATVPESYNRPLAGKPDPWSPSDPKHKGFWEGGKHWSEVVADDAIGFLDDAATRGKPFFMYIAFNAPHDPRQSPQSFVDRYPASQIQVPKSFLPEYPWKDQIGCDPKLRDEALGPFPRTEHAVQVHRQEYYAIITHLDEQIGRILDHLEKSGKAANTYVFFTADHGLAVGHHGLMGKQNLFDHSVRVPFLARGEKFQAGGRVATPIYLQDVMPTSLELAGAEIPESVEFKSLLPLAEGQPSPHHGDAIYGAYTMTQRSVTKDGFKLVVYPNVPKLLLFDLKADPDEIHDLSGETVHQGRVATMFQDLQMLQKRLSDPLVLQASAYGLP</sequence>
<keyword evidence="6" id="KW-0106">Calcium</keyword>
<evidence type="ECO:0000259" key="8">
    <source>
        <dbReference type="Pfam" id="PF00884"/>
    </source>
</evidence>
<evidence type="ECO:0000256" key="2">
    <source>
        <dbReference type="ARBA" id="ARBA00008779"/>
    </source>
</evidence>
<evidence type="ECO:0000313" key="10">
    <source>
        <dbReference type="Proteomes" id="UP000315700"/>
    </source>
</evidence>
<dbReference type="AlphaFoldDB" id="A0A517SAZ5"/>
<dbReference type="GO" id="GO:0004065">
    <property type="term" value="F:arylsulfatase activity"/>
    <property type="evidence" value="ECO:0007669"/>
    <property type="project" value="UniProtKB-EC"/>
</dbReference>
<dbReference type="KEGG" id="ccos:Pan44_13130"/>
<dbReference type="EMBL" id="CP036271">
    <property type="protein sequence ID" value="QDT53297.1"/>
    <property type="molecule type" value="Genomic_DNA"/>
</dbReference>
<keyword evidence="3" id="KW-0479">Metal-binding</keyword>
<evidence type="ECO:0000256" key="1">
    <source>
        <dbReference type="ARBA" id="ARBA00001913"/>
    </source>
</evidence>